<dbReference type="Proteomes" id="UP000044602">
    <property type="component" value="Unassembled WGS sequence"/>
</dbReference>
<feature type="zinc finger region" description="C3H1-type" evidence="9">
    <location>
        <begin position="478"/>
        <end position="505"/>
    </location>
</feature>
<feature type="transmembrane region" description="Helical" evidence="11">
    <location>
        <begin position="232"/>
        <end position="254"/>
    </location>
</feature>
<sequence>MANNNLSTEKPEIVLVDDNRDASDDVPEKAPHARVIDSFHVLGLTDDDVHSYDSYTPEQRKRTMRKVDVRLTPMLAVLYLISHLDRSNIGNTKIEGIDFDLGISGIQWNIVLSLFFVPYILLEVPSNVLLKRFKRPSLYMGILVTTWGVIMTLHGVVQNFGGLLALRMLLGVFEAGFFPGAVYLCTFWYMPRDLASRISWFYCMSALSGAFSGLLAAGIAKMDGVGGYEGWRWIFLIEGIITVALGIMTFFCLVDTPALSGRWLDPEEIRFLELQHFIKQGGRFQDEAKKDKYIWQDLKACVLNWRLWLVAYIQFCQSAMSYGTKFNLPTITRSMGFENTEAQLMTAPPYVAGAISSIVFSQFSDRYYWRMPFVVIPFSCVCIGFSIMLGLRGNFENQVVTIRNPFSAPLWSTTIFYDSHRYRLPSCHHASRLFFASMPSTEHRHVRSGSLNITPQNGHPPNMPSAAPRFEGPRSPPNTSHVPCKFFRQGACQAGSACPFSHDLGASAETICKYFAKGNCKFGPKCANIHILPDGRRINYGKNGVTIGT</sequence>
<keyword evidence="3 11" id="KW-0812">Transmembrane</keyword>
<feature type="transmembrane region" description="Helical" evidence="11">
    <location>
        <begin position="105"/>
        <end position="125"/>
    </location>
</feature>
<dbReference type="STRING" id="100787.A0A0G4LEJ0"/>
<evidence type="ECO:0000256" key="10">
    <source>
        <dbReference type="SAM" id="MobiDB-lite"/>
    </source>
</evidence>
<name>A0A0G4LEJ0_VERLO</name>
<dbReference type="InterPro" id="IPR020846">
    <property type="entry name" value="MFS_dom"/>
</dbReference>
<feature type="transmembrane region" description="Helical" evidence="11">
    <location>
        <begin position="137"/>
        <end position="157"/>
    </location>
</feature>
<keyword evidence="2" id="KW-0813">Transport</keyword>
<proteinExistence type="predicted"/>
<dbReference type="InterPro" id="IPR011701">
    <property type="entry name" value="MFS"/>
</dbReference>
<reference evidence="14 15" key="1">
    <citation type="submission" date="2015-05" db="EMBL/GenBank/DDBJ databases">
        <authorList>
            <person name="Wang D.B."/>
            <person name="Wang M."/>
        </authorList>
    </citation>
    <scope>NUCLEOTIDE SEQUENCE [LARGE SCALE GENOMIC DNA]</scope>
    <source>
        <strain evidence="14">VL1</strain>
    </source>
</reference>
<dbReference type="GO" id="GO:0008270">
    <property type="term" value="F:zinc ion binding"/>
    <property type="evidence" value="ECO:0007669"/>
    <property type="project" value="UniProtKB-KW"/>
</dbReference>
<evidence type="ECO:0000256" key="2">
    <source>
        <dbReference type="ARBA" id="ARBA00022448"/>
    </source>
</evidence>
<evidence type="ECO:0000259" key="12">
    <source>
        <dbReference type="PROSITE" id="PS50103"/>
    </source>
</evidence>
<feature type="region of interest" description="Disordered" evidence="10">
    <location>
        <begin position="451"/>
        <end position="474"/>
    </location>
</feature>
<evidence type="ECO:0000256" key="9">
    <source>
        <dbReference type="PROSITE-ProRule" id="PRU00723"/>
    </source>
</evidence>
<evidence type="ECO:0000256" key="1">
    <source>
        <dbReference type="ARBA" id="ARBA00004141"/>
    </source>
</evidence>
<accession>A0A0G4LEJ0</accession>
<dbReference type="FunFam" id="1.20.1250.20:FF:000034">
    <property type="entry name" value="MFS general substrate transporter"/>
    <property type="match status" value="1"/>
</dbReference>
<evidence type="ECO:0000256" key="8">
    <source>
        <dbReference type="ARBA" id="ARBA00023136"/>
    </source>
</evidence>
<organism evidence="14 15">
    <name type="scientific">Verticillium longisporum</name>
    <name type="common">Verticillium dahliae var. longisporum</name>
    <dbReference type="NCBI Taxonomy" id="100787"/>
    <lineage>
        <taxon>Eukaryota</taxon>
        <taxon>Fungi</taxon>
        <taxon>Dikarya</taxon>
        <taxon>Ascomycota</taxon>
        <taxon>Pezizomycotina</taxon>
        <taxon>Sordariomycetes</taxon>
        <taxon>Hypocreomycetidae</taxon>
        <taxon>Glomerellales</taxon>
        <taxon>Plectosphaerellaceae</taxon>
        <taxon>Verticillium</taxon>
    </lineage>
</organism>
<dbReference type="PANTHER" id="PTHR43791:SF54">
    <property type="entry name" value="MAJOR FACILITATOR SUPERFAMILY (MFS) PROFILE DOMAIN-CONTAINING PROTEIN-RELATED"/>
    <property type="match status" value="1"/>
</dbReference>
<keyword evidence="6 9" id="KW-0862">Zinc</keyword>
<evidence type="ECO:0000313" key="15">
    <source>
        <dbReference type="Proteomes" id="UP000044602"/>
    </source>
</evidence>
<dbReference type="InterPro" id="IPR000571">
    <property type="entry name" value="Znf_CCCH"/>
</dbReference>
<gene>
    <name evidence="14" type="ORF">BN1708_012865</name>
</gene>
<dbReference type="SUPFAM" id="SSF103473">
    <property type="entry name" value="MFS general substrate transporter"/>
    <property type="match status" value="1"/>
</dbReference>
<dbReference type="Pfam" id="PF00642">
    <property type="entry name" value="zf-CCCH"/>
    <property type="match status" value="2"/>
</dbReference>
<evidence type="ECO:0000256" key="5">
    <source>
        <dbReference type="ARBA" id="ARBA00022771"/>
    </source>
</evidence>
<feature type="domain" description="C3H1-type" evidence="12">
    <location>
        <begin position="478"/>
        <end position="505"/>
    </location>
</feature>
<feature type="zinc finger region" description="C3H1-type" evidence="9">
    <location>
        <begin position="506"/>
        <end position="533"/>
    </location>
</feature>
<keyword evidence="4 9" id="KW-0479">Metal-binding</keyword>
<keyword evidence="7 11" id="KW-1133">Transmembrane helix</keyword>
<keyword evidence="8 11" id="KW-0472">Membrane</keyword>
<feature type="transmembrane region" description="Helical" evidence="11">
    <location>
        <begin position="67"/>
        <end position="85"/>
    </location>
</feature>
<comment type="subcellular location">
    <subcellularLocation>
        <location evidence="1">Membrane</location>
        <topology evidence="1">Multi-pass membrane protein</topology>
    </subcellularLocation>
</comment>
<dbReference type="AlphaFoldDB" id="A0A0G4LEJ0"/>
<evidence type="ECO:0000256" key="4">
    <source>
        <dbReference type="ARBA" id="ARBA00022723"/>
    </source>
</evidence>
<dbReference type="Gene3D" id="1.20.1250.20">
    <property type="entry name" value="MFS general substrate transporter like domains"/>
    <property type="match status" value="2"/>
</dbReference>
<dbReference type="PROSITE" id="PS50850">
    <property type="entry name" value="MFS"/>
    <property type="match status" value="1"/>
</dbReference>
<dbReference type="InterPro" id="IPR036855">
    <property type="entry name" value="Znf_CCCH_sf"/>
</dbReference>
<feature type="transmembrane region" description="Helical" evidence="11">
    <location>
        <begin position="169"/>
        <end position="189"/>
    </location>
</feature>
<evidence type="ECO:0000256" key="7">
    <source>
        <dbReference type="ARBA" id="ARBA00022989"/>
    </source>
</evidence>
<dbReference type="PROSITE" id="PS50103">
    <property type="entry name" value="ZF_C3H1"/>
    <property type="match status" value="2"/>
</dbReference>
<dbReference type="GO" id="GO:0016020">
    <property type="term" value="C:membrane"/>
    <property type="evidence" value="ECO:0007669"/>
    <property type="project" value="UniProtKB-SubCell"/>
</dbReference>
<dbReference type="InterPro" id="IPR036259">
    <property type="entry name" value="MFS_trans_sf"/>
</dbReference>
<feature type="domain" description="C3H1-type" evidence="12">
    <location>
        <begin position="506"/>
        <end position="533"/>
    </location>
</feature>
<feature type="transmembrane region" description="Helical" evidence="11">
    <location>
        <begin position="367"/>
        <end position="391"/>
    </location>
</feature>
<evidence type="ECO:0000256" key="3">
    <source>
        <dbReference type="ARBA" id="ARBA00022692"/>
    </source>
</evidence>
<dbReference type="Pfam" id="PF07690">
    <property type="entry name" value="MFS_1"/>
    <property type="match status" value="1"/>
</dbReference>
<feature type="domain" description="Major facilitator superfamily (MFS) profile" evidence="13">
    <location>
        <begin position="71"/>
        <end position="549"/>
    </location>
</feature>
<evidence type="ECO:0000259" key="13">
    <source>
        <dbReference type="PROSITE" id="PS50850"/>
    </source>
</evidence>
<dbReference type="SMART" id="SM00356">
    <property type="entry name" value="ZnF_C3H1"/>
    <property type="match status" value="2"/>
</dbReference>
<evidence type="ECO:0000256" key="11">
    <source>
        <dbReference type="SAM" id="Phobius"/>
    </source>
</evidence>
<keyword evidence="15" id="KW-1185">Reference proteome</keyword>
<dbReference type="GO" id="GO:0022857">
    <property type="term" value="F:transmembrane transporter activity"/>
    <property type="evidence" value="ECO:0007669"/>
    <property type="project" value="InterPro"/>
</dbReference>
<dbReference type="PANTHER" id="PTHR43791">
    <property type="entry name" value="PERMEASE-RELATED"/>
    <property type="match status" value="1"/>
</dbReference>
<dbReference type="SUPFAM" id="SSF90229">
    <property type="entry name" value="CCCH zinc finger"/>
    <property type="match status" value="1"/>
</dbReference>
<dbReference type="EMBL" id="CVQH01011669">
    <property type="protein sequence ID" value="CRK20458.1"/>
    <property type="molecule type" value="Genomic_DNA"/>
</dbReference>
<protein>
    <recommendedName>
        <fullName evidence="16">Major facilitator superfamily (MFS) profile domain-containing protein</fullName>
    </recommendedName>
</protein>
<evidence type="ECO:0000313" key="14">
    <source>
        <dbReference type="EMBL" id="CRK20458.1"/>
    </source>
</evidence>
<evidence type="ECO:0000256" key="6">
    <source>
        <dbReference type="ARBA" id="ARBA00022833"/>
    </source>
</evidence>
<keyword evidence="5 9" id="KW-0863">Zinc-finger</keyword>
<dbReference type="Gene3D" id="4.10.1000.10">
    <property type="entry name" value="Zinc finger, CCCH-type"/>
    <property type="match status" value="1"/>
</dbReference>
<evidence type="ECO:0008006" key="16">
    <source>
        <dbReference type="Google" id="ProtNLM"/>
    </source>
</evidence>
<feature type="transmembrane region" description="Helical" evidence="11">
    <location>
        <begin position="201"/>
        <end position="220"/>
    </location>
</feature>